<dbReference type="Pfam" id="PF04103">
    <property type="entry name" value="CD20"/>
    <property type="match status" value="1"/>
</dbReference>
<comment type="caution">
    <text evidence="6">The sequence shown here is derived from an EMBL/GenBank/DDBJ whole genome shotgun (WGS) entry which is preliminary data.</text>
</comment>
<keyword evidence="2 5" id="KW-0812">Transmembrane</keyword>
<comment type="subcellular location">
    <subcellularLocation>
        <location evidence="1">Membrane</location>
        <topology evidence="1">Multi-pass membrane protein</topology>
    </subcellularLocation>
</comment>
<dbReference type="EMBL" id="JAHHUM010000629">
    <property type="protein sequence ID" value="KAK5618294.1"/>
    <property type="molecule type" value="Genomic_DNA"/>
</dbReference>
<organism evidence="6 7">
    <name type="scientific">Crenichthys baileyi</name>
    <name type="common">White River springfish</name>
    <dbReference type="NCBI Taxonomy" id="28760"/>
    <lineage>
        <taxon>Eukaryota</taxon>
        <taxon>Metazoa</taxon>
        <taxon>Chordata</taxon>
        <taxon>Craniata</taxon>
        <taxon>Vertebrata</taxon>
        <taxon>Euteleostomi</taxon>
        <taxon>Actinopterygii</taxon>
        <taxon>Neopterygii</taxon>
        <taxon>Teleostei</taxon>
        <taxon>Neoteleostei</taxon>
        <taxon>Acanthomorphata</taxon>
        <taxon>Ovalentaria</taxon>
        <taxon>Atherinomorphae</taxon>
        <taxon>Cyprinodontiformes</taxon>
        <taxon>Goodeidae</taxon>
        <taxon>Crenichthys</taxon>
    </lineage>
</organism>
<name>A0AAV9SBR2_9TELE</name>
<evidence type="ECO:0000256" key="2">
    <source>
        <dbReference type="ARBA" id="ARBA00022692"/>
    </source>
</evidence>
<keyword evidence="4 5" id="KW-0472">Membrane</keyword>
<evidence type="ECO:0000256" key="4">
    <source>
        <dbReference type="ARBA" id="ARBA00023136"/>
    </source>
</evidence>
<evidence type="ECO:0000313" key="7">
    <source>
        <dbReference type="Proteomes" id="UP001311232"/>
    </source>
</evidence>
<evidence type="ECO:0000256" key="3">
    <source>
        <dbReference type="ARBA" id="ARBA00022989"/>
    </source>
</evidence>
<evidence type="ECO:0000256" key="1">
    <source>
        <dbReference type="ARBA" id="ARBA00004141"/>
    </source>
</evidence>
<evidence type="ECO:0000313" key="6">
    <source>
        <dbReference type="EMBL" id="KAK5618294.1"/>
    </source>
</evidence>
<keyword evidence="7" id="KW-1185">Reference proteome</keyword>
<keyword evidence="3 5" id="KW-1133">Transmembrane helix</keyword>
<dbReference type="AlphaFoldDB" id="A0AAV9SBR2"/>
<dbReference type="GO" id="GO:0016020">
    <property type="term" value="C:membrane"/>
    <property type="evidence" value="ECO:0007669"/>
    <property type="project" value="UniProtKB-SubCell"/>
</dbReference>
<feature type="transmembrane region" description="Helical" evidence="5">
    <location>
        <begin position="90"/>
        <end position="111"/>
    </location>
</feature>
<proteinExistence type="predicted"/>
<dbReference type="InterPro" id="IPR007237">
    <property type="entry name" value="CD20-like"/>
</dbReference>
<dbReference type="Proteomes" id="UP001311232">
    <property type="component" value="Unassembled WGS sequence"/>
</dbReference>
<feature type="transmembrane region" description="Helical" evidence="5">
    <location>
        <begin position="160"/>
        <end position="178"/>
    </location>
</feature>
<protein>
    <submittedName>
        <fullName evidence="6">Uncharacterized protein</fullName>
    </submittedName>
</protein>
<feature type="transmembrane region" description="Helical" evidence="5">
    <location>
        <begin position="117"/>
        <end position="140"/>
    </location>
</feature>
<feature type="transmembrane region" description="Helical" evidence="5">
    <location>
        <begin position="56"/>
        <end position="78"/>
    </location>
</feature>
<sequence length="184" mass="20285">MASADVEMDIHEEDVPLRKGRRQVPSTPCLVRYYQASEMLPDEKGQMHNLLQKQPAVLGSLQIMSGILSVGVGLLFAATQEMHQSLFTMFRVSQLTGVLFVIAGLVSNLLFKYPVLLTASFAVNCGCIVLALIGAILISVDLSQLNTHNELSIRIEVMELCVLGLQSFLSAVLCIWFFKEKNAK</sequence>
<evidence type="ECO:0000256" key="5">
    <source>
        <dbReference type="SAM" id="Phobius"/>
    </source>
</evidence>
<gene>
    <name evidence="6" type="ORF">CRENBAI_020027</name>
</gene>
<reference evidence="6 7" key="1">
    <citation type="submission" date="2021-06" db="EMBL/GenBank/DDBJ databases">
        <authorList>
            <person name="Palmer J.M."/>
        </authorList>
    </citation>
    <scope>NUCLEOTIDE SEQUENCE [LARGE SCALE GENOMIC DNA]</scope>
    <source>
        <strain evidence="6 7">MEX-2019</strain>
        <tissue evidence="6">Muscle</tissue>
    </source>
</reference>
<accession>A0AAV9SBR2</accession>